<keyword evidence="3 6" id="KW-0195">Cyclin</keyword>
<dbReference type="PANTHER" id="PTHR10177">
    <property type="entry name" value="CYCLINS"/>
    <property type="match status" value="1"/>
</dbReference>
<dbReference type="Gene3D" id="1.10.472.10">
    <property type="entry name" value="Cyclin-like"/>
    <property type="match status" value="2"/>
</dbReference>
<dbReference type="EMBL" id="VOIH02000012">
    <property type="protein sequence ID" value="KAF3432085.1"/>
    <property type="molecule type" value="Genomic_DNA"/>
</dbReference>
<keyword evidence="2" id="KW-0132">Cell division</keyword>
<dbReference type="Pfam" id="PF02984">
    <property type="entry name" value="Cyclin_C"/>
    <property type="match status" value="1"/>
</dbReference>
<evidence type="ECO:0000256" key="6">
    <source>
        <dbReference type="RuleBase" id="RU000383"/>
    </source>
</evidence>
<dbReference type="Proteomes" id="UP000796880">
    <property type="component" value="Unassembled WGS sequence"/>
</dbReference>
<proteinExistence type="inferred from homology"/>
<evidence type="ECO:0000256" key="5">
    <source>
        <dbReference type="ARBA" id="ARBA00032263"/>
    </source>
</evidence>
<dbReference type="InterPro" id="IPR039361">
    <property type="entry name" value="Cyclin"/>
</dbReference>
<evidence type="ECO:0000313" key="9">
    <source>
        <dbReference type="Proteomes" id="UP000796880"/>
    </source>
</evidence>
<dbReference type="SUPFAM" id="SSF47954">
    <property type="entry name" value="Cyclin-like"/>
    <property type="match status" value="2"/>
</dbReference>
<dbReference type="SMART" id="SM00385">
    <property type="entry name" value="CYCLIN"/>
    <property type="match status" value="1"/>
</dbReference>
<dbReference type="InterPro" id="IPR013763">
    <property type="entry name" value="Cyclin-like_dom"/>
</dbReference>
<evidence type="ECO:0000256" key="2">
    <source>
        <dbReference type="ARBA" id="ARBA00022618"/>
    </source>
</evidence>
<reference evidence="8" key="1">
    <citation type="submission" date="2020-03" db="EMBL/GenBank/DDBJ databases">
        <title>A high-quality chromosome-level genome assembly of a woody plant with both climbing and erect habits, Rhamnella rubrinervis.</title>
        <authorList>
            <person name="Lu Z."/>
            <person name="Yang Y."/>
            <person name="Zhu X."/>
            <person name="Sun Y."/>
        </authorList>
    </citation>
    <scope>NUCLEOTIDE SEQUENCE</scope>
    <source>
        <strain evidence="8">BYM</strain>
        <tissue evidence="8">Leaf</tissue>
    </source>
</reference>
<feature type="domain" description="Cyclin-like" evidence="7">
    <location>
        <begin position="415"/>
        <end position="502"/>
    </location>
</feature>
<gene>
    <name evidence="8" type="ORF">FNV43_RR26824</name>
</gene>
<dbReference type="InterPro" id="IPR004367">
    <property type="entry name" value="Cyclin_C-dom"/>
</dbReference>
<organism evidence="8 9">
    <name type="scientific">Rhamnella rubrinervis</name>
    <dbReference type="NCBI Taxonomy" id="2594499"/>
    <lineage>
        <taxon>Eukaryota</taxon>
        <taxon>Viridiplantae</taxon>
        <taxon>Streptophyta</taxon>
        <taxon>Embryophyta</taxon>
        <taxon>Tracheophyta</taxon>
        <taxon>Spermatophyta</taxon>
        <taxon>Magnoliopsida</taxon>
        <taxon>eudicotyledons</taxon>
        <taxon>Gunneridae</taxon>
        <taxon>Pentapetalae</taxon>
        <taxon>rosids</taxon>
        <taxon>fabids</taxon>
        <taxon>Rosales</taxon>
        <taxon>Rhamnaceae</taxon>
        <taxon>rhamnoid group</taxon>
        <taxon>Rhamneae</taxon>
        <taxon>Rhamnella</taxon>
    </lineage>
</organism>
<protein>
    <recommendedName>
        <fullName evidence="5">B-like cyclin</fullName>
    </recommendedName>
</protein>
<evidence type="ECO:0000256" key="3">
    <source>
        <dbReference type="ARBA" id="ARBA00023127"/>
    </source>
</evidence>
<comment type="caution">
    <text evidence="8">The sequence shown here is derived from an EMBL/GenBank/DDBJ whole genome shotgun (WGS) entry which is preliminary data.</text>
</comment>
<evidence type="ECO:0000256" key="1">
    <source>
        <dbReference type="ARBA" id="ARBA00011177"/>
    </source>
</evidence>
<dbReference type="InterPro" id="IPR036915">
    <property type="entry name" value="Cyclin-like_sf"/>
</dbReference>
<keyword evidence="9" id="KW-1185">Reference proteome</keyword>
<dbReference type="InterPro" id="IPR006671">
    <property type="entry name" value="Cyclin_N"/>
</dbReference>
<comment type="similarity">
    <text evidence="6">Belongs to the cyclin family.</text>
</comment>
<evidence type="ECO:0000259" key="7">
    <source>
        <dbReference type="SMART" id="SM00385"/>
    </source>
</evidence>
<dbReference type="InterPro" id="IPR048258">
    <property type="entry name" value="Cyclins_cyclin-box"/>
</dbReference>
<sequence length="604" mass="68106">MKKIRSVRAKRKHQTVPHVKKKLRSELPRRRRTQISPIVCLNSYFTSRGKNSGFPAFSVDSSSCSFFGGEVSCNSSRVSVGSDCKAKPNLRKRQIGEIDSGTVARAATYCRGKSERKEAGGACKPEVSESSCVESNSGADAGFCRGKRLKWNFKSGRGSEIVKEIRGNEGSEVVTTSEISCVEQISDTGNINVSLDTKQNEASFIPEVESCFEDQLGENSIKGGENRASEFELYDTSSNFTVSNSESRVEQKPESLGFDADLTCTEQFSSEDNFIYSSSHGTDFSDLQSDIFLENSDLDFSEYTPSIFLDSQSEFSERSVEDSTPSPTYSLLLHYRDEFSRSTSALDMDVASSVKEEAKCQSTFVRFENEDDEGSYQMLRKRERKRVYLHDYAEEYCSTTEYGDLVLEQRSHMIHWIVEQSTETDLRQETMFLGVSLIDRFLSKGFFKSKRTLQIVGIACLTLATRIEENQPYNSVRKENFYVGDNEYSRCEVVAMEWLVQEVLNFQCFLPTIYNFMWFYLKAFGGDEELEKRAKCLALLQMSDHVQLCFWPSTVAAALVILASLEGDDNASRQRVIETHIRTKEPGVVVRVSMIAYALSGKGT</sequence>
<evidence type="ECO:0000313" key="8">
    <source>
        <dbReference type="EMBL" id="KAF3432085.1"/>
    </source>
</evidence>
<comment type="subunit">
    <text evidence="1">Interacts with the CDC2 protein kinase to form a serine/threonine kinase holoenzyme complex also known as maturation promoting factor (MPF). The cyclin subunit imparts substrate specificity to the complex.</text>
</comment>
<keyword evidence="4" id="KW-0131">Cell cycle</keyword>
<name>A0A8K0GRX4_9ROSA</name>
<dbReference type="OrthoDB" id="5590282at2759"/>
<evidence type="ECO:0000256" key="4">
    <source>
        <dbReference type="ARBA" id="ARBA00023306"/>
    </source>
</evidence>
<accession>A0A8K0GRX4</accession>
<dbReference type="PROSITE" id="PS00292">
    <property type="entry name" value="CYCLINS"/>
    <property type="match status" value="1"/>
</dbReference>
<dbReference type="Pfam" id="PF00134">
    <property type="entry name" value="Cyclin_N"/>
    <property type="match status" value="1"/>
</dbReference>
<dbReference type="AlphaFoldDB" id="A0A8K0GRX4"/>
<dbReference type="GO" id="GO:0051301">
    <property type="term" value="P:cell division"/>
    <property type="evidence" value="ECO:0007669"/>
    <property type="project" value="UniProtKB-KW"/>
</dbReference>